<evidence type="ECO:0000256" key="1">
    <source>
        <dbReference type="ARBA" id="ARBA00022898"/>
    </source>
</evidence>
<comment type="caution">
    <text evidence="3">The sequence shown here is derived from an EMBL/GenBank/DDBJ whole genome shotgun (WGS) entry which is preliminary data.</text>
</comment>
<evidence type="ECO:0008006" key="5">
    <source>
        <dbReference type="Google" id="ProtNLM"/>
    </source>
</evidence>
<dbReference type="InterPro" id="IPR015421">
    <property type="entry name" value="PyrdxlP-dep_Trfase_major"/>
</dbReference>
<dbReference type="PANTHER" id="PTHR30244">
    <property type="entry name" value="TRANSAMINASE"/>
    <property type="match status" value="1"/>
</dbReference>
<gene>
    <name evidence="3" type="ORF">PACILC2_40710</name>
</gene>
<comment type="similarity">
    <text evidence="2">Belongs to the DegT/DnrJ/EryC1 family.</text>
</comment>
<dbReference type="Pfam" id="PF01041">
    <property type="entry name" value="DegT_DnrJ_EryC1"/>
    <property type="match status" value="1"/>
</dbReference>
<proteinExistence type="inferred from homology"/>
<organism evidence="3 4">
    <name type="scientific">Paenibacillus cisolokensis</name>
    <dbReference type="NCBI Taxonomy" id="1658519"/>
    <lineage>
        <taxon>Bacteria</taxon>
        <taxon>Bacillati</taxon>
        <taxon>Bacillota</taxon>
        <taxon>Bacilli</taxon>
        <taxon>Bacillales</taxon>
        <taxon>Paenibacillaceae</taxon>
        <taxon>Paenibacillus</taxon>
    </lineage>
</organism>
<name>A0ABQ4NB95_9BACL</name>
<dbReference type="Gene3D" id="3.40.640.10">
    <property type="entry name" value="Type I PLP-dependent aspartate aminotransferase-like (Major domain)"/>
    <property type="match status" value="1"/>
</dbReference>
<dbReference type="Gene3D" id="3.90.1150.10">
    <property type="entry name" value="Aspartate Aminotransferase, domain 1"/>
    <property type="match status" value="1"/>
</dbReference>
<evidence type="ECO:0000256" key="2">
    <source>
        <dbReference type="ARBA" id="ARBA00037999"/>
    </source>
</evidence>
<dbReference type="InterPro" id="IPR015422">
    <property type="entry name" value="PyrdxlP-dep_Trfase_small"/>
</dbReference>
<dbReference type="PANTHER" id="PTHR30244:SF36">
    <property type="entry name" value="3-OXO-GLUCOSE-6-PHOSPHATE:GLUTAMATE AMINOTRANSFERASE"/>
    <property type="match status" value="1"/>
</dbReference>
<accession>A0ABQ4NB95</accession>
<dbReference type="SUPFAM" id="SSF53383">
    <property type="entry name" value="PLP-dependent transferases"/>
    <property type="match status" value="1"/>
</dbReference>
<dbReference type="InterPro" id="IPR000653">
    <property type="entry name" value="DegT/StrS_aminotransferase"/>
</dbReference>
<dbReference type="EMBL" id="BOVJ01000136">
    <property type="protein sequence ID" value="GIQ65503.1"/>
    <property type="molecule type" value="Genomic_DNA"/>
</dbReference>
<keyword evidence="1" id="KW-0663">Pyridoxal phosphate</keyword>
<dbReference type="Proteomes" id="UP000680304">
    <property type="component" value="Unassembled WGS sequence"/>
</dbReference>
<evidence type="ECO:0000313" key="4">
    <source>
        <dbReference type="Proteomes" id="UP000680304"/>
    </source>
</evidence>
<reference evidence="3 4" key="1">
    <citation type="submission" date="2021-04" db="EMBL/GenBank/DDBJ databases">
        <title>Draft genome sequence of Paenibacillus cisolokensis, LC2-13A.</title>
        <authorList>
            <person name="Uke A."/>
            <person name="Chhe C."/>
            <person name="Baramee S."/>
            <person name="Kosugi A."/>
        </authorList>
    </citation>
    <scope>NUCLEOTIDE SEQUENCE [LARGE SCALE GENOMIC DNA]</scope>
    <source>
        <strain evidence="3 4">LC2-13A</strain>
    </source>
</reference>
<keyword evidence="4" id="KW-1185">Reference proteome</keyword>
<protein>
    <recommendedName>
        <fullName evidence="5">Aminotransferase DegT</fullName>
    </recommendedName>
</protein>
<evidence type="ECO:0000313" key="3">
    <source>
        <dbReference type="EMBL" id="GIQ65503.1"/>
    </source>
</evidence>
<dbReference type="InterPro" id="IPR015424">
    <property type="entry name" value="PyrdxlP-dep_Trfase"/>
</dbReference>
<sequence>MRRVFVFPTKNVSTIGDGGLIATSDKHLAERIRRLRQHGSTRKYYHDEIGYNSRLDEIHAAILRTGLRKIDEWNRVRRRLADRYREALKPLNTLRANPAKEDRTHIYHLFCIKTQRRDRVQEALAQRNIHSGVYYPCPLHLQKAYAHLGYRPGSLPVAERLSEELLAIPMSPFLYESEQDQVIEALLSLEGKIKS</sequence>